<dbReference type="InterPro" id="IPR025196">
    <property type="entry name" value="DUF4126"/>
</dbReference>
<reference evidence="4" key="1">
    <citation type="submission" date="2017-06" db="EMBL/GenBank/DDBJ databases">
        <authorList>
            <person name="Varghese N."/>
            <person name="Submissions S."/>
        </authorList>
    </citation>
    <scope>NUCLEOTIDE SEQUENCE [LARGE SCALE GENOMIC DNA]</scope>
    <source>
        <strain evidence="4">NKM1</strain>
    </source>
</reference>
<name>A0A239L7B9_9BACT</name>
<evidence type="ECO:0000313" key="4">
    <source>
        <dbReference type="Proteomes" id="UP000198432"/>
    </source>
</evidence>
<organism evidence="3 4">
    <name type="scientific">Pontibacter ummariensis</name>
    <dbReference type="NCBI Taxonomy" id="1610492"/>
    <lineage>
        <taxon>Bacteria</taxon>
        <taxon>Pseudomonadati</taxon>
        <taxon>Bacteroidota</taxon>
        <taxon>Cytophagia</taxon>
        <taxon>Cytophagales</taxon>
        <taxon>Hymenobacteraceae</taxon>
        <taxon>Pontibacter</taxon>
    </lineage>
</organism>
<dbReference type="OrthoDB" id="9812409at2"/>
<feature type="domain" description="DUF4126" evidence="2">
    <location>
        <begin position="8"/>
        <end position="148"/>
    </location>
</feature>
<proteinExistence type="predicted"/>
<keyword evidence="1" id="KW-0732">Signal</keyword>
<dbReference type="EMBL" id="FZOQ01000036">
    <property type="protein sequence ID" value="SNT25579.1"/>
    <property type="molecule type" value="Genomic_DNA"/>
</dbReference>
<feature type="signal peptide" evidence="1">
    <location>
        <begin position="1"/>
        <end position="24"/>
    </location>
</feature>
<sequence>MKETLYRTLALGALAGLRSLSAPALLSHYLSQHKNPDLKGSPLHYLGNSNVSLALKGLAASELVGDKMPNIPDRTKLPSLAMRGACGALVGAALYMLDNKKPWEGAAIGGAAAVASTYASYYLRQFLDQHTPLTDPAMGLIEDLLTVGSGMKVANDV</sequence>
<accession>A0A239L7B9</accession>
<gene>
    <name evidence="3" type="ORF">SAMN06296052_13610</name>
</gene>
<evidence type="ECO:0000313" key="3">
    <source>
        <dbReference type="EMBL" id="SNT25579.1"/>
    </source>
</evidence>
<evidence type="ECO:0000256" key="1">
    <source>
        <dbReference type="SAM" id="SignalP"/>
    </source>
</evidence>
<dbReference type="Pfam" id="PF13548">
    <property type="entry name" value="DUF4126"/>
    <property type="match status" value="1"/>
</dbReference>
<dbReference type="RefSeq" id="WP_089321683.1">
    <property type="nucleotide sequence ID" value="NZ_FZOQ01000036.1"/>
</dbReference>
<dbReference type="AlphaFoldDB" id="A0A239L7B9"/>
<feature type="chain" id="PRO_5012127760" evidence="1">
    <location>
        <begin position="25"/>
        <end position="157"/>
    </location>
</feature>
<evidence type="ECO:0000259" key="2">
    <source>
        <dbReference type="Pfam" id="PF13548"/>
    </source>
</evidence>
<dbReference type="Proteomes" id="UP000198432">
    <property type="component" value="Unassembled WGS sequence"/>
</dbReference>
<keyword evidence="4" id="KW-1185">Reference proteome</keyword>
<protein>
    <submittedName>
        <fullName evidence="3">Uncharacterized membrane protein</fullName>
    </submittedName>
</protein>